<feature type="signal peptide" evidence="1">
    <location>
        <begin position="1"/>
        <end position="25"/>
    </location>
</feature>
<gene>
    <name evidence="3" type="ORF">RAK27_07680</name>
</gene>
<dbReference type="Proteomes" id="UP001290462">
    <property type="component" value="Unassembled WGS sequence"/>
</dbReference>
<comment type="caution">
    <text evidence="3">The sequence shown here is derived from an EMBL/GenBank/DDBJ whole genome shotgun (WGS) entry which is preliminary data.</text>
</comment>
<dbReference type="RefSeq" id="WP_015077000.1">
    <property type="nucleotide sequence ID" value="NZ_BJOJ01000042.1"/>
</dbReference>
<evidence type="ECO:0000313" key="3">
    <source>
        <dbReference type="EMBL" id="MDZ5758544.1"/>
    </source>
</evidence>
<reference evidence="3" key="1">
    <citation type="submission" date="2023-08" db="EMBL/GenBank/DDBJ databases">
        <title>Genomic characterization of piscicolin 126 produced by Carnobacterium maltaromaticum CM22 strain isolated from salmon (Salmo salar).</title>
        <authorList>
            <person name="Gonzalez-Gragera E."/>
            <person name="Garcia-Lopez J.D."/>
            <person name="Teso-Perez C."/>
            <person name="Gimenez-Hernandez I."/>
            <person name="Peralta-Sanchez J.M."/>
            <person name="Valdivia E."/>
            <person name="Montalban-Lopez M."/>
            <person name="Martin-Platero A.M."/>
            <person name="Banos A."/>
            <person name="Martinez-Bueno M."/>
        </authorList>
    </citation>
    <scope>NUCLEOTIDE SEQUENCE</scope>
    <source>
        <strain evidence="3">CM22</strain>
    </source>
</reference>
<proteinExistence type="predicted"/>
<protein>
    <submittedName>
        <fullName evidence="3">WxL domain-containing protein</fullName>
    </submittedName>
</protein>
<accession>A0AAW9JTE4</accession>
<sequence>MKKQILATALLSGLILVTFVPAASALDKTADTKGSVQFEKVGENEVGEVVKPDTEDKPENIIVPEGGGNTTGPLRLQHVPDIKFGTVTFKTGNTKHQAILENYTKDGVAGDQAIPQFVQVTDERGDDTGTWKVTVSGTTFKEKVAGGGPATVPELVNTKIVVKQQKFFNTVTDYATPVVSAETLVSGFTGTELTIPTNGTDSVLVMQTKAGKSTNGSKTSVVFNSDYTDASSYVVGEKNAGIILDKANGDNIVVDKAYESDLTWTLSDSI</sequence>
<dbReference type="Pfam" id="PF13731">
    <property type="entry name" value="WxL"/>
    <property type="match status" value="1"/>
</dbReference>
<dbReference type="GeneID" id="83605421"/>
<evidence type="ECO:0000256" key="1">
    <source>
        <dbReference type="SAM" id="SignalP"/>
    </source>
</evidence>
<dbReference type="InterPro" id="IPR027994">
    <property type="entry name" value="WxL_dom"/>
</dbReference>
<organism evidence="3 4">
    <name type="scientific">Carnobacterium maltaromaticum</name>
    <name type="common">Carnobacterium piscicola</name>
    <dbReference type="NCBI Taxonomy" id="2751"/>
    <lineage>
        <taxon>Bacteria</taxon>
        <taxon>Bacillati</taxon>
        <taxon>Bacillota</taxon>
        <taxon>Bacilli</taxon>
        <taxon>Lactobacillales</taxon>
        <taxon>Carnobacteriaceae</taxon>
        <taxon>Carnobacterium</taxon>
    </lineage>
</organism>
<dbReference type="AlphaFoldDB" id="A0AAW9JTE4"/>
<evidence type="ECO:0000313" key="4">
    <source>
        <dbReference type="Proteomes" id="UP001290462"/>
    </source>
</evidence>
<dbReference type="EMBL" id="JAVBVO010000003">
    <property type="protein sequence ID" value="MDZ5758544.1"/>
    <property type="molecule type" value="Genomic_DNA"/>
</dbReference>
<feature type="domain" description="WxL" evidence="2">
    <location>
        <begin position="27"/>
        <end position="268"/>
    </location>
</feature>
<name>A0AAW9JTE4_CARML</name>
<evidence type="ECO:0000259" key="2">
    <source>
        <dbReference type="Pfam" id="PF13731"/>
    </source>
</evidence>
<feature type="chain" id="PRO_5043723733" evidence="1">
    <location>
        <begin position="26"/>
        <end position="270"/>
    </location>
</feature>
<keyword evidence="1" id="KW-0732">Signal</keyword>